<dbReference type="RefSeq" id="WP_096206135.1">
    <property type="nucleotide sequence ID" value="NZ_FZMP01000181.1"/>
</dbReference>
<dbReference type="AlphaFoldDB" id="A0A284VQJ3"/>
<protein>
    <submittedName>
        <fullName evidence="1">Uncharacterized protein</fullName>
    </submittedName>
</protein>
<dbReference type="Proteomes" id="UP000218615">
    <property type="component" value="Unassembled WGS sequence"/>
</dbReference>
<reference evidence="2" key="1">
    <citation type="submission" date="2017-06" db="EMBL/GenBank/DDBJ databases">
        <authorList>
            <person name="Cremers G."/>
        </authorList>
    </citation>
    <scope>NUCLEOTIDE SEQUENCE [LARGE SCALE GENOMIC DNA]</scope>
</reference>
<dbReference type="EMBL" id="FZMP01000181">
    <property type="protein sequence ID" value="SNQ61447.1"/>
    <property type="molecule type" value="Genomic_DNA"/>
</dbReference>
<evidence type="ECO:0000313" key="1">
    <source>
        <dbReference type="EMBL" id="SNQ61447.1"/>
    </source>
</evidence>
<accession>A0A284VQJ3</accession>
<sequence length="167" mass="18947">MATQLMRSKVDTLNPKEGKKLLEKELGGCMDAEYVFSKVTDIGDHEIKIPAILLKKNLKNKDKYPGVTMHSKWSMINGDMGEREAWMFLDIEFEDLGTLKFKFNLFDANAREWIQTLILANGNAVLCDRNKKTKFDIGLSNIPLDIPLAQMTLTALFMVRTRYAVGG</sequence>
<proteinExistence type="predicted"/>
<evidence type="ECO:0000313" key="2">
    <source>
        <dbReference type="Proteomes" id="UP000218615"/>
    </source>
</evidence>
<name>A0A284VQJ3_9EURY</name>
<gene>
    <name evidence="1" type="ORF">MNV_360007</name>
</gene>
<organism evidence="1 2">
    <name type="scientific">Candidatus Methanoperedens nitratireducens</name>
    <dbReference type="NCBI Taxonomy" id="1392998"/>
    <lineage>
        <taxon>Archaea</taxon>
        <taxon>Methanobacteriati</taxon>
        <taxon>Methanobacteriota</taxon>
        <taxon>Stenosarchaea group</taxon>
        <taxon>Methanomicrobia</taxon>
        <taxon>Methanosarcinales</taxon>
        <taxon>ANME-2 cluster</taxon>
        <taxon>Candidatus Methanoperedentaceae</taxon>
        <taxon>Candidatus Methanoperedens</taxon>
    </lineage>
</organism>
<keyword evidence="2" id="KW-1185">Reference proteome</keyword>